<reference evidence="2 3" key="1">
    <citation type="submission" date="2016-10" db="EMBL/GenBank/DDBJ databases">
        <title>Genome sequence of the ascomycete fungus Penicillium subrubescens.</title>
        <authorList>
            <person name="De Vries R.P."/>
            <person name="Peng M."/>
            <person name="Dilokpimol A."/>
            <person name="Hilden K."/>
            <person name="Makela M.R."/>
            <person name="Grigoriev I."/>
            <person name="Riley R."/>
            <person name="Granchi Z."/>
        </authorList>
    </citation>
    <scope>NUCLEOTIDE SEQUENCE [LARGE SCALE GENOMIC DNA]</scope>
    <source>
        <strain evidence="2 3">CBS 132785</strain>
    </source>
</reference>
<feature type="region of interest" description="Disordered" evidence="1">
    <location>
        <begin position="1"/>
        <end position="74"/>
    </location>
</feature>
<comment type="caution">
    <text evidence="2">The sequence shown here is derived from an EMBL/GenBank/DDBJ whole genome shotgun (WGS) entry which is preliminary data.</text>
</comment>
<keyword evidence="3" id="KW-1185">Reference proteome</keyword>
<feature type="compositionally biased region" description="Basic and acidic residues" evidence="1">
    <location>
        <begin position="23"/>
        <end position="38"/>
    </location>
</feature>
<evidence type="ECO:0000313" key="2">
    <source>
        <dbReference type="EMBL" id="OKO93254.1"/>
    </source>
</evidence>
<gene>
    <name evidence="2" type="ORF">PENSUB_12317</name>
</gene>
<proteinExistence type="predicted"/>
<evidence type="ECO:0000313" key="3">
    <source>
        <dbReference type="Proteomes" id="UP000186955"/>
    </source>
</evidence>
<sequence length="96" mass="10784">MVFKPFKPPLIRKPVQLTETTDANDHPAKKPRLGKDEATSEPQSRPTPTLGRKPLLQVRNIGKDSTAKTTNGALNKEDASFERFFNALWYACSKFP</sequence>
<protein>
    <submittedName>
        <fullName evidence="2">Uncharacterized protein</fullName>
    </submittedName>
</protein>
<name>A0A1Q5SZ39_9EURO</name>
<dbReference type="Proteomes" id="UP000186955">
    <property type="component" value="Unassembled WGS sequence"/>
</dbReference>
<dbReference type="AlphaFoldDB" id="A0A1Q5SZ39"/>
<organism evidence="2 3">
    <name type="scientific">Penicillium subrubescens</name>
    <dbReference type="NCBI Taxonomy" id="1316194"/>
    <lineage>
        <taxon>Eukaryota</taxon>
        <taxon>Fungi</taxon>
        <taxon>Dikarya</taxon>
        <taxon>Ascomycota</taxon>
        <taxon>Pezizomycotina</taxon>
        <taxon>Eurotiomycetes</taxon>
        <taxon>Eurotiomycetidae</taxon>
        <taxon>Eurotiales</taxon>
        <taxon>Aspergillaceae</taxon>
        <taxon>Penicillium</taxon>
    </lineage>
</organism>
<evidence type="ECO:0000256" key="1">
    <source>
        <dbReference type="SAM" id="MobiDB-lite"/>
    </source>
</evidence>
<dbReference type="STRING" id="1316194.A0A1Q5SZ39"/>
<dbReference type="EMBL" id="MNBE01000725">
    <property type="protein sequence ID" value="OKO93254.1"/>
    <property type="molecule type" value="Genomic_DNA"/>
</dbReference>
<accession>A0A1Q5SZ39</accession>